<dbReference type="PANTHER" id="PTHR32322:SF2">
    <property type="entry name" value="EAMA DOMAIN-CONTAINING PROTEIN"/>
    <property type="match status" value="1"/>
</dbReference>
<keyword evidence="5 6" id="KW-0472">Membrane</keyword>
<dbReference type="InterPro" id="IPR050638">
    <property type="entry name" value="AA-Vitamin_Transporters"/>
</dbReference>
<dbReference type="RefSeq" id="WP_312549154.1">
    <property type="nucleotide sequence ID" value="NZ_JBHRVV010000001.1"/>
</dbReference>
<accession>A0ABV7PSX1</accession>
<keyword evidence="4 6" id="KW-1133">Transmembrane helix</keyword>
<feature type="transmembrane region" description="Helical" evidence="6">
    <location>
        <begin position="16"/>
        <end position="36"/>
    </location>
</feature>
<evidence type="ECO:0000256" key="5">
    <source>
        <dbReference type="ARBA" id="ARBA00023136"/>
    </source>
</evidence>
<dbReference type="Pfam" id="PF00892">
    <property type="entry name" value="EamA"/>
    <property type="match status" value="1"/>
</dbReference>
<evidence type="ECO:0000256" key="2">
    <source>
        <dbReference type="ARBA" id="ARBA00007362"/>
    </source>
</evidence>
<evidence type="ECO:0000256" key="1">
    <source>
        <dbReference type="ARBA" id="ARBA00004141"/>
    </source>
</evidence>
<gene>
    <name evidence="8" type="ORF">ACFOPH_24065</name>
</gene>
<evidence type="ECO:0000259" key="7">
    <source>
        <dbReference type="Pfam" id="PF00892"/>
    </source>
</evidence>
<feature type="domain" description="EamA" evidence="7">
    <location>
        <begin position="154"/>
        <end position="281"/>
    </location>
</feature>
<evidence type="ECO:0000256" key="4">
    <source>
        <dbReference type="ARBA" id="ARBA00022989"/>
    </source>
</evidence>
<evidence type="ECO:0000256" key="6">
    <source>
        <dbReference type="SAM" id="Phobius"/>
    </source>
</evidence>
<dbReference type="SUPFAM" id="SSF103481">
    <property type="entry name" value="Multidrug resistance efflux transporter EmrE"/>
    <property type="match status" value="2"/>
</dbReference>
<proteinExistence type="inferred from homology"/>
<feature type="transmembrane region" description="Helical" evidence="6">
    <location>
        <begin position="126"/>
        <end position="141"/>
    </location>
</feature>
<evidence type="ECO:0000313" key="8">
    <source>
        <dbReference type="EMBL" id="MFC3461290.1"/>
    </source>
</evidence>
<feature type="transmembrane region" description="Helical" evidence="6">
    <location>
        <begin position="242"/>
        <end position="262"/>
    </location>
</feature>
<feature type="transmembrane region" description="Helical" evidence="6">
    <location>
        <begin position="100"/>
        <end position="119"/>
    </location>
</feature>
<feature type="transmembrane region" description="Helical" evidence="6">
    <location>
        <begin position="206"/>
        <end position="230"/>
    </location>
</feature>
<feature type="transmembrane region" description="Helical" evidence="6">
    <location>
        <begin position="42"/>
        <end position="64"/>
    </location>
</feature>
<feature type="transmembrane region" description="Helical" evidence="6">
    <location>
        <begin position="153"/>
        <end position="171"/>
    </location>
</feature>
<protein>
    <submittedName>
        <fullName evidence="8">DMT family transporter</fullName>
    </submittedName>
</protein>
<organism evidence="8 9">
    <name type="scientific">Massilia haematophila</name>
    <dbReference type="NCBI Taxonomy" id="457923"/>
    <lineage>
        <taxon>Bacteria</taxon>
        <taxon>Pseudomonadati</taxon>
        <taxon>Pseudomonadota</taxon>
        <taxon>Betaproteobacteria</taxon>
        <taxon>Burkholderiales</taxon>
        <taxon>Oxalobacteraceae</taxon>
        <taxon>Telluria group</taxon>
        <taxon>Massilia</taxon>
    </lineage>
</organism>
<keyword evidence="9" id="KW-1185">Reference proteome</keyword>
<dbReference type="Proteomes" id="UP001595665">
    <property type="component" value="Unassembled WGS sequence"/>
</dbReference>
<dbReference type="InterPro" id="IPR000620">
    <property type="entry name" value="EamA_dom"/>
</dbReference>
<evidence type="ECO:0000256" key="3">
    <source>
        <dbReference type="ARBA" id="ARBA00022692"/>
    </source>
</evidence>
<comment type="subcellular location">
    <subcellularLocation>
        <location evidence="1">Membrane</location>
        <topology evidence="1">Multi-pass membrane protein</topology>
    </subcellularLocation>
</comment>
<keyword evidence="3 6" id="KW-0812">Transmembrane</keyword>
<dbReference type="EMBL" id="JBHRVV010000001">
    <property type="protein sequence ID" value="MFC3461290.1"/>
    <property type="molecule type" value="Genomic_DNA"/>
</dbReference>
<evidence type="ECO:0000313" key="9">
    <source>
        <dbReference type="Proteomes" id="UP001595665"/>
    </source>
</evidence>
<comment type="similarity">
    <text evidence="2">Belongs to the EamA transporter family.</text>
</comment>
<dbReference type="PANTHER" id="PTHR32322">
    <property type="entry name" value="INNER MEMBRANE TRANSPORTER"/>
    <property type="match status" value="1"/>
</dbReference>
<feature type="transmembrane region" description="Helical" evidence="6">
    <location>
        <begin position="268"/>
        <end position="288"/>
    </location>
</feature>
<sequence>MKGAASAASETPTGTLAPLLGVVGSLVSVNVGAAYAKGLFPLVGSAGITAVRVGLAAILLLAFWRPWRAPLARRDAINVAIYGFMLGMMNLLIYAAFARIPIGVAIAIEVIGPLAVVVLSSRHLRDFAWVACAAGGLWLLAPTTKNAVALDPVGVAAALAAAFCWAMYIVFGKRVSTLKGGHVVSWGMLVAALCTVPVGLAQAGPALFSAPVLLGGLVVAVLSSILPYSLEMMALSRLPRRVFGILVSAGPAVGALAGFFVLGEVLTTVQWLAIGLIVLATGGSAATAGRR</sequence>
<feature type="transmembrane region" description="Helical" evidence="6">
    <location>
        <begin position="76"/>
        <end position="94"/>
    </location>
</feature>
<dbReference type="InterPro" id="IPR037185">
    <property type="entry name" value="EmrE-like"/>
</dbReference>
<feature type="transmembrane region" description="Helical" evidence="6">
    <location>
        <begin position="183"/>
        <end position="200"/>
    </location>
</feature>
<comment type="caution">
    <text evidence="8">The sequence shown here is derived from an EMBL/GenBank/DDBJ whole genome shotgun (WGS) entry which is preliminary data.</text>
</comment>
<name>A0ABV7PSX1_9BURK</name>
<reference evidence="9" key="1">
    <citation type="journal article" date="2019" name="Int. J. Syst. Evol. Microbiol.">
        <title>The Global Catalogue of Microorganisms (GCM) 10K type strain sequencing project: providing services to taxonomists for standard genome sequencing and annotation.</title>
        <authorList>
            <consortium name="The Broad Institute Genomics Platform"/>
            <consortium name="The Broad Institute Genome Sequencing Center for Infectious Disease"/>
            <person name="Wu L."/>
            <person name="Ma J."/>
        </authorList>
    </citation>
    <scope>NUCLEOTIDE SEQUENCE [LARGE SCALE GENOMIC DNA]</scope>
    <source>
        <strain evidence="9">CCM 7480</strain>
    </source>
</reference>